<proteinExistence type="predicted"/>
<organism evidence="1 2">
    <name type="scientific">Rhodopirellula maiorica SM1</name>
    <dbReference type="NCBI Taxonomy" id="1265738"/>
    <lineage>
        <taxon>Bacteria</taxon>
        <taxon>Pseudomonadati</taxon>
        <taxon>Planctomycetota</taxon>
        <taxon>Planctomycetia</taxon>
        <taxon>Pirellulales</taxon>
        <taxon>Pirellulaceae</taxon>
        <taxon>Novipirellula</taxon>
    </lineage>
</organism>
<dbReference type="EMBL" id="ANOG01000854">
    <property type="protein sequence ID" value="EMI17138.1"/>
    <property type="molecule type" value="Genomic_DNA"/>
</dbReference>
<evidence type="ECO:0000313" key="1">
    <source>
        <dbReference type="EMBL" id="EMI17138.1"/>
    </source>
</evidence>
<gene>
    <name evidence="1" type="ORF">RMSM_05929</name>
</gene>
<dbReference type="PATRIC" id="fig|1265738.3.peg.5917"/>
<name>M5RCC6_9BACT</name>
<accession>M5RCC6</accession>
<dbReference type="Proteomes" id="UP000011991">
    <property type="component" value="Unassembled WGS sequence"/>
</dbReference>
<sequence length="303" mass="34057">MACFSGSALAIAEDLISIENEVVTIGIDRHKGGAITWLSWQSYPKNIINIADPGRLIQQSYYAGRVLDRTRDGQHQAWSPWAWNPIQGGGVGSWARVREARREANSLYAETIPKLWDMPDEEAEARMRQWTQFEPLMPDVVVVTCEFTAQRSEDDRWGPAVMRSQEIPACYFTRNFANVKSYLGEGKWRVETQPPGPPWGKATPPRKAMAMFESSGQGVAVFSPASTQHWNFGPHGSGISDNPTAGPCMHVAPIDRVLLGPKSTYRYRYWIVVGDKATIADRLDALWRKYSSEQVELTNEHDS</sequence>
<evidence type="ECO:0000313" key="2">
    <source>
        <dbReference type="Proteomes" id="UP000011991"/>
    </source>
</evidence>
<protein>
    <submittedName>
        <fullName evidence="1">Uncharacterized protein</fullName>
    </submittedName>
</protein>
<reference evidence="1 2" key="1">
    <citation type="journal article" date="2013" name="Mar. Genomics">
        <title>Expression of sulfatases in Rhodopirellula baltica and the diversity of sulfatases in the genus Rhodopirellula.</title>
        <authorList>
            <person name="Wegner C.E."/>
            <person name="Richter-Heitmann T."/>
            <person name="Klindworth A."/>
            <person name="Klockow C."/>
            <person name="Richter M."/>
            <person name="Achstetter T."/>
            <person name="Glockner F.O."/>
            <person name="Harder J."/>
        </authorList>
    </citation>
    <scope>NUCLEOTIDE SEQUENCE [LARGE SCALE GENOMIC DNA]</scope>
    <source>
        <strain evidence="1 2">SM1</strain>
    </source>
</reference>
<comment type="caution">
    <text evidence="1">The sequence shown here is derived from an EMBL/GenBank/DDBJ whole genome shotgun (WGS) entry which is preliminary data.</text>
</comment>
<dbReference type="AlphaFoldDB" id="M5RCC6"/>
<keyword evidence="2" id="KW-1185">Reference proteome</keyword>